<gene>
    <name evidence="1" type="ORF">Pint_27333</name>
</gene>
<dbReference type="Proteomes" id="UP001163603">
    <property type="component" value="Chromosome 5"/>
</dbReference>
<keyword evidence="2" id="KW-1185">Reference proteome</keyword>
<reference evidence="2" key="1">
    <citation type="journal article" date="2023" name="G3 (Bethesda)">
        <title>Genome assembly and association tests identify interacting loci associated with vigor, precocity, and sex in interspecific pistachio rootstocks.</title>
        <authorList>
            <person name="Palmer W."/>
            <person name="Jacygrad E."/>
            <person name="Sagayaradj S."/>
            <person name="Cavanaugh K."/>
            <person name="Han R."/>
            <person name="Bertier L."/>
            <person name="Beede B."/>
            <person name="Kafkas S."/>
            <person name="Golino D."/>
            <person name="Preece J."/>
            <person name="Michelmore R."/>
        </authorList>
    </citation>
    <scope>NUCLEOTIDE SEQUENCE [LARGE SCALE GENOMIC DNA]</scope>
</reference>
<dbReference type="EMBL" id="CM047740">
    <property type="protein sequence ID" value="KAJ0039877.1"/>
    <property type="molecule type" value="Genomic_DNA"/>
</dbReference>
<sequence>MAPNQEYTKWRSNKSNVEKINQTECKLRGEVICMAAWRARVINQMNNKPNGERKRQMGVNASTM</sequence>
<accession>A0ACC0YN42</accession>
<protein>
    <submittedName>
        <fullName evidence="1">Uncharacterized protein</fullName>
    </submittedName>
</protein>
<evidence type="ECO:0000313" key="2">
    <source>
        <dbReference type="Proteomes" id="UP001163603"/>
    </source>
</evidence>
<evidence type="ECO:0000313" key="1">
    <source>
        <dbReference type="EMBL" id="KAJ0039877.1"/>
    </source>
</evidence>
<comment type="caution">
    <text evidence="1">The sequence shown here is derived from an EMBL/GenBank/DDBJ whole genome shotgun (WGS) entry which is preliminary data.</text>
</comment>
<proteinExistence type="predicted"/>
<name>A0ACC0YN42_9ROSI</name>
<organism evidence="1 2">
    <name type="scientific">Pistacia integerrima</name>
    <dbReference type="NCBI Taxonomy" id="434235"/>
    <lineage>
        <taxon>Eukaryota</taxon>
        <taxon>Viridiplantae</taxon>
        <taxon>Streptophyta</taxon>
        <taxon>Embryophyta</taxon>
        <taxon>Tracheophyta</taxon>
        <taxon>Spermatophyta</taxon>
        <taxon>Magnoliopsida</taxon>
        <taxon>eudicotyledons</taxon>
        <taxon>Gunneridae</taxon>
        <taxon>Pentapetalae</taxon>
        <taxon>rosids</taxon>
        <taxon>malvids</taxon>
        <taxon>Sapindales</taxon>
        <taxon>Anacardiaceae</taxon>
        <taxon>Pistacia</taxon>
    </lineage>
</organism>